<dbReference type="RefSeq" id="WP_184112354.1">
    <property type="nucleotide sequence ID" value="NZ_JACHNY010000002.1"/>
</dbReference>
<evidence type="ECO:0000313" key="2">
    <source>
        <dbReference type="EMBL" id="MBB4616937.1"/>
    </source>
</evidence>
<gene>
    <name evidence="2" type="ORF">GGQ96_001057</name>
</gene>
<evidence type="ECO:0000313" key="3">
    <source>
        <dbReference type="Proteomes" id="UP000574769"/>
    </source>
</evidence>
<proteinExistence type="predicted"/>
<sequence length="191" mass="21703">MSRPKSRFRPADYAETSARMTCRELRTHYHASSEQVAQWNKEVGRERRPNASRQPAPMPADFAEHAGLKLEELTEMYGRAVGVLRRWRIEAGYVPVKKEPVQPAPKARPAPIQLPVSRTITGVGAATPFHRDMSEAGQAADYLRQFGAVWRCTATGRPDPKGKFWRRGHAVLSDPEIIERAEWMRNRRMAA</sequence>
<accession>A0A7W7EWV4</accession>
<keyword evidence="3" id="KW-1185">Reference proteome</keyword>
<dbReference type="Proteomes" id="UP000574769">
    <property type="component" value="Unassembled WGS sequence"/>
</dbReference>
<dbReference type="EMBL" id="JACHNY010000002">
    <property type="protein sequence ID" value="MBB4616937.1"/>
    <property type="molecule type" value="Genomic_DNA"/>
</dbReference>
<name>A0A7W7EWV4_9SPHN</name>
<organism evidence="2 3">
    <name type="scientific">Sphingomonas abaci</name>
    <dbReference type="NCBI Taxonomy" id="237611"/>
    <lineage>
        <taxon>Bacteria</taxon>
        <taxon>Pseudomonadati</taxon>
        <taxon>Pseudomonadota</taxon>
        <taxon>Alphaproteobacteria</taxon>
        <taxon>Sphingomonadales</taxon>
        <taxon>Sphingomonadaceae</taxon>
        <taxon>Sphingomonas</taxon>
    </lineage>
</organism>
<reference evidence="2 3" key="1">
    <citation type="submission" date="2020-08" db="EMBL/GenBank/DDBJ databases">
        <title>Genomic Encyclopedia of Type Strains, Phase IV (KMG-IV): sequencing the most valuable type-strain genomes for metagenomic binning, comparative biology and taxonomic classification.</title>
        <authorList>
            <person name="Goeker M."/>
        </authorList>
    </citation>
    <scope>NUCLEOTIDE SEQUENCE [LARGE SCALE GENOMIC DNA]</scope>
    <source>
        <strain evidence="2 3">DSM 15867</strain>
    </source>
</reference>
<evidence type="ECO:0000256" key="1">
    <source>
        <dbReference type="SAM" id="MobiDB-lite"/>
    </source>
</evidence>
<dbReference type="AlphaFoldDB" id="A0A7W7EWV4"/>
<feature type="region of interest" description="Disordered" evidence="1">
    <location>
        <begin position="30"/>
        <end position="59"/>
    </location>
</feature>
<protein>
    <submittedName>
        <fullName evidence="2">Uncharacterized protein</fullName>
    </submittedName>
</protein>
<comment type="caution">
    <text evidence="2">The sequence shown here is derived from an EMBL/GenBank/DDBJ whole genome shotgun (WGS) entry which is preliminary data.</text>
</comment>